<keyword evidence="1" id="KW-0233">DNA recombination</keyword>
<dbReference type="Proteomes" id="UP000599391">
    <property type="component" value="Unassembled WGS sequence"/>
</dbReference>
<dbReference type="InterPro" id="IPR002104">
    <property type="entry name" value="Integrase_catalytic"/>
</dbReference>
<dbReference type="GO" id="GO:0015074">
    <property type="term" value="P:DNA integration"/>
    <property type="evidence" value="ECO:0007669"/>
    <property type="project" value="InterPro"/>
</dbReference>
<sequence>MVNSSKQPSGKAKKGQVTVRPDSGSIKACFPRNYFDEGKQIKLGTNISPSSNWEPIAAKLQRRLQIELEDGKLATNDGIFNIGRYQEVLGEYGLRPNLRLVRESSSDDQLPPKPELSLMEIWDMYCEYKKNRDLAVTTYHQEFRGIYYRAIKQALVVAGENNPVGIYNWLLENRNHKTAKEVLSQLSKAYKIAIKQKLAFFDPYEGMAEDIIINRKPKTINQLDEVEEDYDDLDLTKAYTWDEINLILDYVKNSPRVNHWFNYLKFKVLTGCRPGEASGLWWCDIKWQHECIVIQRSYDYRLKIFKPTKNETSRRFPMPKDGELWNLLKSIPQGEPNEIVLKSKNGKPISAHIFNTAWLGREKSQKGIVTELIQQGKLEKYLPPYNTRHAFVNHQINDIGIAPHIVNSWCEHSDKVSKEHYRELDLRTVPGYGESIQQQSELDLLKEQLRKQQELIDQLLKDRKND</sequence>
<feature type="domain" description="Tyr recombinase" evidence="4">
    <location>
        <begin position="241"/>
        <end position="424"/>
    </location>
</feature>
<evidence type="ECO:0000259" key="4">
    <source>
        <dbReference type="Pfam" id="PF00589"/>
    </source>
</evidence>
<gene>
    <name evidence="5" type="ORF">I8751_14700</name>
</gene>
<dbReference type="InterPro" id="IPR011010">
    <property type="entry name" value="DNA_brk_join_enz"/>
</dbReference>
<comment type="caution">
    <text evidence="5">The sequence shown here is derived from an EMBL/GenBank/DDBJ whole genome shotgun (WGS) entry which is preliminary data.</text>
</comment>
<feature type="region of interest" description="Disordered" evidence="3">
    <location>
        <begin position="1"/>
        <end position="23"/>
    </location>
</feature>
<evidence type="ECO:0000256" key="1">
    <source>
        <dbReference type="ARBA" id="ARBA00023172"/>
    </source>
</evidence>
<name>A0A8J7L5Z9_9CYAN</name>
<organism evidence="5 6">
    <name type="scientific">Atlanticothrix silvestris CENA357</name>
    <dbReference type="NCBI Taxonomy" id="1725252"/>
    <lineage>
        <taxon>Bacteria</taxon>
        <taxon>Bacillati</taxon>
        <taxon>Cyanobacteriota</taxon>
        <taxon>Cyanophyceae</taxon>
        <taxon>Nostocales</taxon>
        <taxon>Nodulariaceae</taxon>
        <taxon>Atlanticothrix</taxon>
        <taxon>Atlanticothrix silvestris</taxon>
    </lineage>
</organism>
<dbReference type="AlphaFoldDB" id="A0A8J7L5Z9"/>
<dbReference type="InterPro" id="IPR013762">
    <property type="entry name" value="Integrase-like_cat_sf"/>
</dbReference>
<protein>
    <submittedName>
        <fullName evidence="5">Tyrosine-type recombinase/integrase</fullName>
    </submittedName>
</protein>
<accession>A0A8J7L5Z9</accession>
<evidence type="ECO:0000256" key="2">
    <source>
        <dbReference type="SAM" id="Coils"/>
    </source>
</evidence>
<evidence type="ECO:0000313" key="6">
    <source>
        <dbReference type="Proteomes" id="UP000599391"/>
    </source>
</evidence>
<dbReference type="GO" id="GO:0006310">
    <property type="term" value="P:DNA recombination"/>
    <property type="evidence" value="ECO:0007669"/>
    <property type="project" value="UniProtKB-KW"/>
</dbReference>
<dbReference type="SUPFAM" id="SSF56349">
    <property type="entry name" value="DNA breaking-rejoining enzymes"/>
    <property type="match status" value="1"/>
</dbReference>
<evidence type="ECO:0000313" key="5">
    <source>
        <dbReference type="EMBL" id="MBH8553597.1"/>
    </source>
</evidence>
<reference evidence="5 6" key="1">
    <citation type="journal article" date="2021" name="Int. J. Syst. Evol. Microbiol.">
        <title>Amazonocrinis nigriterrae gen. nov., sp. nov., Atlanticothrix silvestris gen. nov., sp. nov. and Dendronalium phyllosphericum gen. nov., sp. nov., nostocacean cyanobacteria from Brazilian environments.</title>
        <authorList>
            <person name="Alvarenga D.O."/>
            <person name="Andreote A.P.D."/>
            <person name="Branco L.H.Z."/>
            <person name="Delbaje E."/>
            <person name="Cruz R.B."/>
            <person name="Varani A.M."/>
            <person name="Fiore M.F."/>
        </authorList>
    </citation>
    <scope>NUCLEOTIDE SEQUENCE [LARGE SCALE GENOMIC DNA]</scope>
    <source>
        <strain evidence="5 6">CENA357</strain>
    </source>
</reference>
<dbReference type="Pfam" id="PF00589">
    <property type="entry name" value="Phage_integrase"/>
    <property type="match status" value="1"/>
</dbReference>
<dbReference type="EMBL" id="JAECZB010000036">
    <property type="protein sequence ID" value="MBH8553597.1"/>
    <property type="molecule type" value="Genomic_DNA"/>
</dbReference>
<feature type="coiled-coil region" evidence="2">
    <location>
        <begin position="435"/>
        <end position="462"/>
    </location>
</feature>
<keyword evidence="6" id="KW-1185">Reference proteome</keyword>
<dbReference type="RefSeq" id="WP_214439878.1">
    <property type="nucleotide sequence ID" value="NZ_JAECZB010000036.1"/>
</dbReference>
<proteinExistence type="predicted"/>
<keyword evidence="2" id="KW-0175">Coiled coil</keyword>
<evidence type="ECO:0000256" key="3">
    <source>
        <dbReference type="SAM" id="MobiDB-lite"/>
    </source>
</evidence>
<dbReference type="GO" id="GO:0003677">
    <property type="term" value="F:DNA binding"/>
    <property type="evidence" value="ECO:0007669"/>
    <property type="project" value="InterPro"/>
</dbReference>
<dbReference type="Gene3D" id="1.10.443.10">
    <property type="entry name" value="Intergrase catalytic core"/>
    <property type="match status" value="1"/>
</dbReference>